<dbReference type="Gene3D" id="3.30.200.20">
    <property type="entry name" value="Phosphorylase Kinase, domain 1"/>
    <property type="match status" value="1"/>
</dbReference>
<comment type="caution">
    <text evidence="3">The sequence shown here is derived from an EMBL/GenBank/DDBJ whole genome shotgun (WGS) entry which is preliminary data.</text>
</comment>
<feature type="non-terminal residue" evidence="3">
    <location>
        <position position="1"/>
    </location>
</feature>
<gene>
    <name evidence="3" type="ORF">PMAYCL1PPCAC_22076</name>
</gene>
<dbReference type="FunFam" id="3.30.200.20:FF:001232">
    <property type="entry name" value="Uncharacterized protein"/>
    <property type="match status" value="1"/>
</dbReference>
<dbReference type="InterPro" id="IPR000719">
    <property type="entry name" value="Prot_kinase_dom"/>
</dbReference>
<dbReference type="AlphaFoldDB" id="A0AAN5CWB4"/>
<keyword evidence="1" id="KW-0472">Membrane</keyword>
<feature type="transmembrane region" description="Helical" evidence="1">
    <location>
        <begin position="6"/>
        <end position="29"/>
    </location>
</feature>
<dbReference type="PRINTS" id="PR00109">
    <property type="entry name" value="TYRKINASE"/>
</dbReference>
<feature type="non-terminal residue" evidence="3">
    <location>
        <position position="365"/>
    </location>
</feature>
<dbReference type="Gene3D" id="1.10.510.10">
    <property type="entry name" value="Transferase(Phosphotransferase) domain 1"/>
    <property type="match status" value="2"/>
</dbReference>
<accession>A0AAN5CWB4</accession>
<keyword evidence="4" id="KW-1185">Reference proteome</keyword>
<dbReference type="PROSITE" id="PS50011">
    <property type="entry name" value="PROTEIN_KINASE_DOM"/>
    <property type="match status" value="1"/>
</dbReference>
<keyword evidence="1" id="KW-1133">Transmembrane helix</keyword>
<dbReference type="Pfam" id="PF07714">
    <property type="entry name" value="PK_Tyr_Ser-Thr"/>
    <property type="match status" value="2"/>
</dbReference>
<dbReference type="CDD" id="cd00192">
    <property type="entry name" value="PTKc"/>
    <property type="match status" value="1"/>
</dbReference>
<evidence type="ECO:0000313" key="3">
    <source>
        <dbReference type="EMBL" id="GMR51881.1"/>
    </source>
</evidence>
<dbReference type="InterPro" id="IPR020635">
    <property type="entry name" value="Tyr_kinase_cat_dom"/>
</dbReference>
<dbReference type="GO" id="GO:0005886">
    <property type="term" value="C:plasma membrane"/>
    <property type="evidence" value="ECO:0007669"/>
    <property type="project" value="TreeGrafter"/>
</dbReference>
<keyword evidence="1" id="KW-0812">Transmembrane</keyword>
<dbReference type="SMART" id="SM00219">
    <property type="entry name" value="TyrKc"/>
    <property type="match status" value="1"/>
</dbReference>
<dbReference type="InterPro" id="IPR001245">
    <property type="entry name" value="Ser-Thr/Tyr_kinase_cat_dom"/>
</dbReference>
<proteinExistence type="predicted"/>
<dbReference type="PANTHER" id="PTHR24416">
    <property type="entry name" value="TYROSINE-PROTEIN KINASE RECEPTOR"/>
    <property type="match status" value="1"/>
</dbReference>
<evidence type="ECO:0000256" key="1">
    <source>
        <dbReference type="SAM" id="Phobius"/>
    </source>
</evidence>
<dbReference type="PANTHER" id="PTHR24416:SF583">
    <property type="entry name" value="RECEPTOR PROTEIN-TYROSINE KINASE"/>
    <property type="match status" value="1"/>
</dbReference>
<dbReference type="GO" id="GO:0007169">
    <property type="term" value="P:cell surface receptor protein tyrosine kinase signaling pathway"/>
    <property type="evidence" value="ECO:0007669"/>
    <property type="project" value="TreeGrafter"/>
</dbReference>
<feature type="domain" description="Protein kinase" evidence="2">
    <location>
        <begin position="79"/>
        <end position="341"/>
    </location>
</feature>
<dbReference type="GO" id="GO:0043235">
    <property type="term" value="C:receptor complex"/>
    <property type="evidence" value="ECO:0007669"/>
    <property type="project" value="TreeGrafter"/>
</dbReference>
<name>A0AAN5CWB4_9BILA</name>
<dbReference type="SMART" id="SM00220">
    <property type="entry name" value="S_TKc"/>
    <property type="match status" value="1"/>
</dbReference>
<sequence length="365" mass="41800">RVGIPAWGIAAIVIAALLLVGILIVCVWIGRKKVRDVKIENERYQKDLGSVTGQATSLRYYDLPHRTDEWEMERKFISIDYARKLGEGAFGSVYCGRVIAKNLPSGTGRSIVELSTMNNDNDAIAVKMLHESADTLTERDFRMEIHLMKRIGYHERLVNILACVTLSEPMLLISEYCQNGDLLEFMKKRRKYMLENPDDINESTIITFNKQMMFAIQIAYGMEYLSSRGFIHRDLAARNILGGKLPLKWMSPEAIEKYNFSVASDVWSYGVLLFEIVTLGGTPYAGWPAAELLTRLKQGERMDRPENCDEILFEVMSHCWNDLPSDRPSFTSIKKRLGVLLEEVNQDDYYLKLNAHSNYYVLENN</sequence>
<dbReference type="EMBL" id="BTRK01000005">
    <property type="protein sequence ID" value="GMR51881.1"/>
    <property type="molecule type" value="Genomic_DNA"/>
</dbReference>
<dbReference type="Proteomes" id="UP001328107">
    <property type="component" value="Unassembled WGS sequence"/>
</dbReference>
<dbReference type="GO" id="GO:0005524">
    <property type="term" value="F:ATP binding"/>
    <property type="evidence" value="ECO:0007669"/>
    <property type="project" value="InterPro"/>
</dbReference>
<dbReference type="GO" id="GO:0004714">
    <property type="term" value="F:transmembrane receptor protein tyrosine kinase activity"/>
    <property type="evidence" value="ECO:0007669"/>
    <property type="project" value="TreeGrafter"/>
</dbReference>
<protein>
    <recommendedName>
        <fullName evidence="2">Protein kinase domain-containing protein</fullName>
    </recommendedName>
</protein>
<evidence type="ECO:0000259" key="2">
    <source>
        <dbReference type="PROSITE" id="PS50011"/>
    </source>
</evidence>
<dbReference type="InterPro" id="IPR011009">
    <property type="entry name" value="Kinase-like_dom_sf"/>
</dbReference>
<reference evidence="4" key="1">
    <citation type="submission" date="2022-10" db="EMBL/GenBank/DDBJ databases">
        <title>Genome assembly of Pristionchus species.</title>
        <authorList>
            <person name="Yoshida K."/>
            <person name="Sommer R.J."/>
        </authorList>
    </citation>
    <scope>NUCLEOTIDE SEQUENCE [LARGE SCALE GENOMIC DNA]</scope>
    <source>
        <strain evidence="4">RS5460</strain>
    </source>
</reference>
<organism evidence="3 4">
    <name type="scientific">Pristionchus mayeri</name>
    <dbReference type="NCBI Taxonomy" id="1317129"/>
    <lineage>
        <taxon>Eukaryota</taxon>
        <taxon>Metazoa</taxon>
        <taxon>Ecdysozoa</taxon>
        <taxon>Nematoda</taxon>
        <taxon>Chromadorea</taxon>
        <taxon>Rhabditida</taxon>
        <taxon>Rhabditina</taxon>
        <taxon>Diplogasteromorpha</taxon>
        <taxon>Diplogasteroidea</taxon>
        <taxon>Neodiplogasteridae</taxon>
        <taxon>Pristionchus</taxon>
    </lineage>
</organism>
<dbReference type="SUPFAM" id="SSF56112">
    <property type="entry name" value="Protein kinase-like (PK-like)"/>
    <property type="match status" value="1"/>
</dbReference>
<dbReference type="FunFam" id="1.10.510.10:FF:000986">
    <property type="entry name" value="Protein tyrosine kinase 2aa"/>
    <property type="match status" value="1"/>
</dbReference>
<evidence type="ECO:0000313" key="4">
    <source>
        <dbReference type="Proteomes" id="UP001328107"/>
    </source>
</evidence>
<dbReference type="InterPro" id="IPR050122">
    <property type="entry name" value="RTK"/>
</dbReference>